<dbReference type="AlphaFoldDB" id="A0A1H5U022"/>
<dbReference type="InterPro" id="IPR008271">
    <property type="entry name" value="Ser/Thr_kinase_AS"/>
</dbReference>
<accession>A0A1H5U022</accession>
<dbReference type="EMBL" id="FNVA01000001">
    <property type="protein sequence ID" value="SEF67627.1"/>
    <property type="molecule type" value="Genomic_DNA"/>
</dbReference>
<dbReference type="PANTHER" id="PTHR43289">
    <property type="entry name" value="MITOGEN-ACTIVATED PROTEIN KINASE KINASE KINASE 20-RELATED"/>
    <property type="match status" value="1"/>
</dbReference>
<dbReference type="PANTHER" id="PTHR43289:SF6">
    <property type="entry name" value="SERINE_THREONINE-PROTEIN KINASE NEKL-3"/>
    <property type="match status" value="1"/>
</dbReference>
<feature type="binding site" evidence="5">
    <location>
        <position position="41"/>
    </location>
    <ligand>
        <name>ATP</name>
        <dbReference type="ChEBI" id="CHEBI:30616"/>
    </ligand>
</feature>
<sequence>MVPRVGQRIGPYEILGRLGSGGMGLVFSAWDARLHRDVALKILRDEYSTPEMRARFLQEARAVSGMNHPNICTIFDIGEDQGDPYMVMELLKGRTLRSRILEGPLPFEDLLQVATEIAEALSAAHARGVIHRDIKPANIILVDKPGGRFVTKVLDFGLAKIDLGDGLNAALDYTNNGSTVGTVAYMSPEQARGEPLDARSDLFALGTVCYEMATGEVPFRGATSAMVFVQLLNHPPEAVRQINASVPKEFEKVLDKLLEKDRSQRYQSAAEAVAALEEVRLKAKPSRSFWRGLLGPNPPSGPSTRAEIREESLMDLTPPLPPRNRPGKVEGDVLLRPVRRVVSSDFGARVARTASGSAAAVSSGEEAVAGAGAAEGPKSAVPEMGFAQDADLAVVAGDSSGISENASSPGNGILQFQEPKAPREPPAAAEPPAVVEGAVESDENAEIRPLDLKASANEAAQEMEPGAAAEAANGEGNEEAPAPHVVWSGSSSERRAARAATDPRPSRSPFRVEELRDALEKNVDREPEQGWRPAPGGPLLLATIAALIVIVTGSILGWNLWQHHRVPPPLPPSTLVIAGITNNTGDDQLGSILLGGLELDLKPSRRVSLLGLNAMSSGLRALGVSYSPTGPVPSVGDARRGAQAVGAGMVLFGSAQLAGSSYILSAQVYNVATGAKVVDLTENAGSREQLLGAIDRLGAEIRTGLGESGDSVAQNSVPLSRNGTANLDALAAYAKGESLLDSGQFLDAMHALGAAAQADPHFVEPQLVLAELFRRQRAEVESAKVATAARDNSASTSARTRQLAQGAYDIYASGDLPRAEAELQALAKDYPNDEEVASELSLCLRLEGKFEESLALSQAILSSDPFAQDVASNAEYSLIAMDRTEAALQLESQIQRSGRSHPGLRLLMNLLVPHDDGPQGVELTGAMGRLAPQQYEAMTLDAGGMLDGGLQAWHAVAAQASVNAELLSAAGHTLAQAGLDRALVDECVTAKGLIADAQGYPQGPSTLFDEGLAAALCGDLALAQRNIRQLENDYRENWVVKSYELPDLQAVVLWKQHAPEARKLLEDAHGYDRISLTPYLRGLIAIEQQPKNAIIDFQGLLEHRGATTLANPVLFAMAQYGLARAYEASGDESNSAEAYAKFLKLWGAADPALTMLREARQHAK</sequence>
<dbReference type="RefSeq" id="WP_103931667.1">
    <property type="nucleotide sequence ID" value="NZ_FNVA01000001.1"/>
</dbReference>
<keyword evidence="9" id="KW-1185">Reference proteome</keyword>
<dbReference type="PROSITE" id="PS00107">
    <property type="entry name" value="PROTEIN_KINASE_ATP"/>
    <property type="match status" value="1"/>
</dbReference>
<dbReference type="GO" id="GO:0004674">
    <property type="term" value="F:protein serine/threonine kinase activity"/>
    <property type="evidence" value="ECO:0007669"/>
    <property type="project" value="UniProtKB-KW"/>
</dbReference>
<reference evidence="8 9" key="1">
    <citation type="submission" date="2016-10" db="EMBL/GenBank/DDBJ databases">
        <authorList>
            <person name="de Groot N.N."/>
        </authorList>
    </citation>
    <scope>NUCLEOTIDE SEQUENCE [LARGE SCALE GENOMIC DNA]</scope>
    <source>
        <strain evidence="8 9">DSM 22489</strain>
    </source>
</reference>
<evidence type="ECO:0000259" key="7">
    <source>
        <dbReference type="PROSITE" id="PS50011"/>
    </source>
</evidence>
<evidence type="ECO:0000256" key="6">
    <source>
        <dbReference type="SAM" id="MobiDB-lite"/>
    </source>
</evidence>
<dbReference type="SUPFAM" id="SSF48452">
    <property type="entry name" value="TPR-like"/>
    <property type="match status" value="1"/>
</dbReference>
<dbReference type="Pfam" id="PF00069">
    <property type="entry name" value="Pkinase"/>
    <property type="match status" value="1"/>
</dbReference>
<organism evidence="8 9">
    <name type="scientific">Bryocella elongata</name>
    <dbReference type="NCBI Taxonomy" id="863522"/>
    <lineage>
        <taxon>Bacteria</taxon>
        <taxon>Pseudomonadati</taxon>
        <taxon>Acidobacteriota</taxon>
        <taxon>Terriglobia</taxon>
        <taxon>Terriglobales</taxon>
        <taxon>Acidobacteriaceae</taxon>
        <taxon>Bryocella</taxon>
    </lineage>
</organism>
<feature type="region of interest" description="Disordered" evidence="6">
    <location>
        <begin position="400"/>
        <end position="432"/>
    </location>
</feature>
<keyword evidence="1" id="KW-0808">Transferase</keyword>
<dbReference type="CDD" id="cd14014">
    <property type="entry name" value="STKc_PknB_like"/>
    <property type="match status" value="1"/>
</dbReference>
<keyword evidence="8" id="KW-0723">Serine/threonine-protein kinase</keyword>
<dbReference type="InterPro" id="IPR011009">
    <property type="entry name" value="Kinase-like_dom_sf"/>
</dbReference>
<feature type="compositionally biased region" description="Low complexity" evidence="6">
    <location>
        <begin position="458"/>
        <end position="491"/>
    </location>
</feature>
<dbReference type="PROSITE" id="PS00108">
    <property type="entry name" value="PROTEIN_KINASE_ST"/>
    <property type="match status" value="1"/>
</dbReference>
<dbReference type="SUPFAM" id="SSF56112">
    <property type="entry name" value="Protein kinase-like (PK-like)"/>
    <property type="match status" value="1"/>
</dbReference>
<keyword evidence="2 5" id="KW-0547">Nucleotide-binding</keyword>
<evidence type="ECO:0000313" key="9">
    <source>
        <dbReference type="Proteomes" id="UP000236728"/>
    </source>
</evidence>
<dbReference type="Gene3D" id="3.30.200.20">
    <property type="entry name" value="Phosphorylase Kinase, domain 1"/>
    <property type="match status" value="1"/>
</dbReference>
<protein>
    <submittedName>
        <fullName evidence="8">Serine/threonine protein kinase</fullName>
    </submittedName>
</protein>
<name>A0A1H5U022_9BACT</name>
<dbReference type="InterPro" id="IPR000719">
    <property type="entry name" value="Prot_kinase_dom"/>
</dbReference>
<feature type="region of interest" description="Disordered" evidence="6">
    <location>
        <begin position="457"/>
        <end position="512"/>
    </location>
</feature>
<evidence type="ECO:0000313" key="8">
    <source>
        <dbReference type="EMBL" id="SEF67627.1"/>
    </source>
</evidence>
<dbReference type="PROSITE" id="PS50011">
    <property type="entry name" value="PROTEIN_KINASE_DOM"/>
    <property type="match status" value="1"/>
</dbReference>
<feature type="compositionally biased region" description="Polar residues" evidence="6">
    <location>
        <begin position="400"/>
        <end position="410"/>
    </location>
</feature>
<dbReference type="SMART" id="SM00220">
    <property type="entry name" value="S_TKc"/>
    <property type="match status" value="1"/>
</dbReference>
<proteinExistence type="predicted"/>
<evidence type="ECO:0000256" key="1">
    <source>
        <dbReference type="ARBA" id="ARBA00022679"/>
    </source>
</evidence>
<dbReference type="Gene3D" id="1.25.40.10">
    <property type="entry name" value="Tetratricopeptide repeat domain"/>
    <property type="match status" value="1"/>
</dbReference>
<evidence type="ECO:0000256" key="4">
    <source>
        <dbReference type="ARBA" id="ARBA00022840"/>
    </source>
</evidence>
<evidence type="ECO:0000256" key="5">
    <source>
        <dbReference type="PROSITE-ProRule" id="PRU10141"/>
    </source>
</evidence>
<dbReference type="InterPro" id="IPR017441">
    <property type="entry name" value="Protein_kinase_ATP_BS"/>
</dbReference>
<dbReference type="Proteomes" id="UP000236728">
    <property type="component" value="Unassembled WGS sequence"/>
</dbReference>
<gene>
    <name evidence="8" type="ORF">SAMN05421819_0782</name>
</gene>
<dbReference type="Gene3D" id="1.10.510.10">
    <property type="entry name" value="Transferase(Phosphotransferase) domain 1"/>
    <property type="match status" value="1"/>
</dbReference>
<keyword evidence="4 5" id="KW-0067">ATP-binding</keyword>
<keyword evidence="3 8" id="KW-0418">Kinase</keyword>
<dbReference type="InterPro" id="IPR011990">
    <property type="entry name" value="TPR-like_helical_dom_sf"/>
</dbReference>
<evidence type="ECO:0000256" key="2">
    <source>
        <dbReference type="ARBA" id="ARBA00022741"/>
    </source>
</evidence>
<dbReference type="GO" id="GO:0005524">
    <property type="term" value="F:ATP binding"/>
    <property type="evidence" value="ECO:0007669"/>
    <property type="project" value="UniProtKB-UniRule"/>
</dbReference>
<feature type="domain" description="Protein kinase" evidence="7">
    <location>
        <begin position="12"/>
        <end position="281"/>
    </location>
</feature>
<dbReference type="OrthoDB" id="100931at2"/>
<evidence type="ECO:0000256" key="3">
    <source>
        <dbReference type="ARBA" id="ARBA00022777"/>
    </source>
</evidence>